<organism evidence="13 14">
    <name type="scientific">Persicirhabdus sediminis</name>
    <dbReference type="NCBI Taxonomy" id="454144"/>
    <lineage>
        <taxon>Bacteria</taxon>
        <taxon>Pseudomonadati</taxon>
        <taxon>Verrucomicrobiota</taxon>
        <taxon>Verrucomicrobiia</taxon>
        <taxon>Verrucomicrobiales</taxon>
        <taxon>Verrucomicrobiaceae</taxon>
        <taxon>Persicirhabdus</taxon>
    </lineage>
</organism>
<comment type="similarity">
    <text evidence="4">Belongs to the 2-oxoacid dehydrogenase family.</text>
</comment>
<proteinExistence type="inferred from homology"/>
<evidence type="ECO:0000256" key="1">
    <source>
        <dbReference type="ARBA" id="ARBA00001938"/>
    </source>
</evidence>
<comment type="caution">
    <text evidence="13">The sequence shown here is derived from an EMBL/GenBank/DDBJ whole genome shotgun (WGS) entry which is preliminary data.</text>
</comment>
<comment type="catalytic activity">
    <reaction evidence="9">
        <text>N(6)-[(R)-dihydrolipoyl]-L-lysyl-[protein] + succinyl-CoA = N(6)-[(R)-S(8)-succinyldihydrolipoyl]-L-lysyl-[protein] + CoA</text>
        <dbReference type="Rhea" id="RHEA:15213"/>
        <dbReference type="Rhea" id="RHEA-COMP:10475"/>
        <dbReference type="Rhea" id="RHEA-COMP:20092"/>
        <dbReference type="ChEBI" id="CHEBI:57287"/>
        <dbReference type="ChEBI" id="CHEBI:57292"/>
        <dbReference type="ChEBI" id="CHEBI:83100"/>
        <dbReference type="ChEBI" id="CHEBI:83120"/>
        <dbReference type="EC" id="2.3.1.61"/>
    </reaction>
</comment>
<evidence type="ECO:0000256" key="9">
    <source>
        <dbReference type="ARBA" id="ARBA00052761"/>
    </source>
</evidence>
<dbReference type="PROSITE" id="PS50968">
    <property type="entry name" value="BIOTINYL_LIPOYL"/>
    <property type="match status" value="2"/>
</dbReference>
<dbReference type="Proteomes" id="UP000624703">
    <property type="component" value="Unassembled WGS sequence"/>
</dbReference>
<name>A0A8J7MDB0_9BACT</name>
<dbReference type="GO" id="GO:0005829">
    <property type="term" value="C:cytosol"/>
    <property type="evidence" value="ECO:0007669"/>
    <property type="project" value="TreeGrafter"/>
</dbReference>
<evidence type="ECO:0000256" key="11">
    <source>
        <dbReference type="SAM" id="MobiDB-lite"/>
    </source>
</evidence>
<sequence length="484" mass="50780">MSTEVTIPAVGESITSANIAKWHKATGDYVKKGETILTIETDKISTEIEATTSGIITINVDADTEVGIGTVVAVIEKADASAAPQQAAPAESDAPSENHGKSVDVVVPAAGESITSANIAQWHASTGQVVEKGSVIATLDTDKVSTEIEADETGVINIIAPEGEEVPIGTVIASILVGGSAEKRSSTSTPEKKEAVAETPAPVAAPAKPAPAPAPAKPAPAPVATPAPAPKPKAELAASTGEKAGSPRPDSDGRYTRTKMSMLRRKIASHLVNAQQTAAILTTFNECNMSSVMQLRKSVQDDFVSKHGVKLGFMSFFVKATVQALKDVPQINASIEGTDIVQNNFYDIGVAIGTEKGLVVPVLRDCDKKSFAEIENEIIAYAIKAKEGKITMEDLQGGVFTISNGGVYGSLLSTPILSPPQSGILGMHTIQQRPIAENGQVVIAPMMNLALSYDHRLVDGKEAVTFLIRIKDCIENPSRLMLEM</sequence>
<dbReference type="Gene3D" id="3.30.559.10">
    <property type="entry name" value="Chloramphenicol acetyltransferase-like domain"/>
    <property type="match status" value="1"/>
</dbReference>
<keyword evidence="5" id="KW-0816">Tricarboxylic acid cycle</keyword>
<dbReference type="RefSeq" id="WP_200310526.1">
    <property type="nucleotide sequence ID" value="NZ_JAENIM010000022.1"/>
</dbReference>
<feature type="compositionally biased region" description="Pro residues" evidence="11">
    <location>
        <begin position="208"/>
        <end position="231"/>
    </location>
</feature>
<dbReference type="Gene3D" id="2.40.50.100">
    <property type="match status" value="2"/>
</dbReference>
<dbReference type="PANTHER" id="PTHR43416:SF5">
    <property type="entry name" value="DIHYDROLIPOYLLYSINE-RESIDUE SUCCINYLTRANSFERASE COMPONENT OF 2-OXOGLUTARATE DEHYDROGENASE COMPLEX, MITOCHONDRIAL"/>
    <property type="match status" value="1"/>
</dbReference>
<feature type="compositionally biased region" description="Basic and acidic residues" evidence="11">
    <location>
        <begin position="181"/>
        <end position="196"/>
    </location>
</feature>
<dbReference type="NCBIfam" id="TIGR01347">
    <property type="entry name" value="sucB"/>
    <property type="match status" value="1"/>
</dbReference>
<dbReference type="UniPathway" id="UPA00868">
    <property type="reaction ID" value="UER00840"/>
</dbReference>
<evidence type="ECO:0000313" key="13">
    <source>
        <dbReference type="EMBL" id="MBK1790492.1"/>
    </source>
</evidence>
<keyword evidence="6 13" id="KW-0808">Transferase</keyword>
<evidence type="ECO:0000256" key="8">
    <source>
        <dbReference type="ARBA" id="ARBA00023315"/>
    </source>
</evidence>
<evidence type="ECO:0000256" key="7">
    <source>
        <dbReference type="ARBA" id="ARBA00022823"/>
    </source>
</evidence>
<feature type="region of interest" description="Disordered" evidence="11">
    <location>
        <begin position="180"/>
        <end position="256"/>
    </location>
</feature>
<feature type="domain" description="Lipoyl-binding" evidence="12">
    <location>
        <begin position="102"/>
        <end position="176"/>
    </location>
</feature>
<accession>A0A8J7MDB0</accession>
<dbReference type="InterPro" id="IPR001078">
    <property type="entry name" value="2-oxoacid_DH_actylTfrase"/>
</dbReference>
<dbReference type="InterPro" id="IPR003016">
    <property type="entry name" value="2-oxoA_DH_lipoyl-BS"/>
</dbReference>
<reference evidence="13" key="1">
    <citation type="submission" date="2021-01" db="EMBL/GenBank/DDBJ databases">
        <title>Modified the classification status of verrucomicrobia.</title>
        <authorList>
            <person name="Feng X."/>
        </authorList>
    </citation>
    <scope>NUCLEOTIDE SEQUENCE</scope>
    <source>
        <strain evidence="13">_KCTC 22039</strain>
    </source>
</reference>
<dbReference type="PROSITE" id="PS00189">
    <property type="entry name" value="LIPOYL"/>
    <property type="match status" value="1"/>
</dbReference>
<dbReference type="PANTHER" id="PTHR43416">
    <property type="entry name" value="DIHYDROLIPOYLLYSINE-RESIDUE SUCCINYLTRANSFERASE COMPONENT OF 2-OXOGLUTARATE DEHYDROGENASE COMPLEX, MITOCHONDRIAL-RELATED"/>
    <property type="match status" value="1"/>
</dbReference>
<dbReference type="Pfam" id="PF00364">
    <property type="entry name" value="Biotin_lipoyl"/>
    <property type="match status" value="2"/>
</dbReference>
<evidence type="ECO:0000256" key="10">
    <source>
        <dbReference type="NCBIfam" id="TIGR01347"/>
    </source>
</evidence>
<dbReference type="InterPro" id="IPR000089">
    <property type="entry name" value="Biotin_lipoyl"/>
</dbReference>
<dbReference type="CDD" id="cd06849">
    <property type="entry name" value="lipoyl_domain"/>
    <property type="match status" value="2"/>
</dbReference>
<comment type="cofactor">
    <cofactor evidence="1">
        <name>(R)-lipoate</name>
        <dbReference type="ChEBI" id="CHEBI:83088"/>
    </cofactor>
</comment>
<dbReference type="InterPro" id="IPR011053">
    <property type="entry name" value="Single_hybrid_motif"/>
</dbReference>
<dbReference type="FunFam" id="3.30.559.10:FF:000007">
    <property type="entry name" value="Dihydrolipoamide acetyltransferase component of pyruvate dehydrogenase complex"/>
    <property type="match status" value="1"/>
</dbReference>
<dbReference type="Pfam" id="PF00198">
    <property type="entry name" value="2-oxoacid_dh"/>
    <property type="match status" value="1"/>
</dbReference>
<evidence type="ECO:0000256" key="6">
    <source>
        <dbReference type="ARBA" id="ARBA00022679"/>
    </source>
</evidence>
<keyword evidence="7" id="KW-0450">Lipoyl</keyword>
<evidence type="ECO:0000313" key="14">
    <source>
        <dbReference type="Proteomes" id="UP000624703"/>
    </source>
</evidence>
<feature type="compositionally biased region" description="Low complexity" evidence="11">
    <location>
        <begin position="197"/>
        <end position="207"/>
    </location>
</feature>
<dbReference type="InterPro" id="IPR006255">
    <property type="entry name" value="SucB"/>
</dbReference>
<gene>
    <name evidence="13" type="primary">sucB</name>
    <name evidence="13" type="ORF">JIN82_04895</name>
</gene>
<feature type="domain" description="Lipoyl-binding" evidence="12">
    <location>
        <begin position="2"/>
        <end position="76"/>
    </location>
</feature>
<dbReference type="InterPro" id="IPR050537">
    <property type="entry name" value="2-oxoacid_dehydrogenase"/>
</dbReference>
<evidence type="ECO:0000256" key="2">
    <source>
        <dbReference type="ARBA" id="ARBA00004052"/>
    </source>
</evidence>
<protein>
    <recommendedName>
        <fullName evidence="10">Dihydrolipoyllysine-residue succinyltransferase</fullName>
        <ecNumber evidence="10">2.3.1.61</ecNumber>
    </recommendedName>
</protein>
<comment type="function">
    <text evidence="2">E2 component of the 2-oxoglutarate dehydrogenase (OGDH) complex which catalyzes the second step in the conversion of 2-oxoglutarate to succinyl-CoA and CO(2).</text>
</comment>
<dbReference type="GO" id="GO:0006099">
    <property type="term" value="P:tricarboxylic acid cycle"/>
    <property type="evidence" value="ECO:0007669"/>
    <property type="project" value="UniProtKB-UniRule"/>
</dbReference>
<dbReference type="InterPro" id="IPR023213">
    <property type="entry name" value="CAT-like_dom_sf"/>
</dbReference>
<dbReference type="SUPFAM" id="SSF52777">
    <property type="entry name" value="CoA-dependent acyltransferases"/>
    <property type="match status" value="1"/>
</dbReference>
<dbReference type="GO" id="GO:0004149">
    <property type="term" value="F:dihydrolipoyllysine-residue succinyltransferase activity"/>
    <property type="evidence" value="ECO:0007669"/>
    <property type="project" value="UniProtKB-UniRule"/>
</dbReference>
<evidence type="ECO:0000256" key="5">
    <source>
        <dbReference type="ARBA" id="ARBA00022532"/>
    </source>
</evidence>
<dbReference type="EC" id="2.3.1.61" evidence="10"/>
<keyword evidence="8 13" id="KW-0012">Acyltransferase</keyword>
<comment type="pathway">
    <text evidence="3">Amino-acid degradation; L-lysine degradation via saccharopine pathway; glutaryl-CoA from L-lysine: step 6/6.</text>
</comment>
<dbReference type="GO" id="GO:0045252">
    <property type="term" value="C:oxoglutarate dehydrogenase complex"/>
    <property type="evidence" value="ECO:0007669"/>
    <property type="project" value="UniProtKB-UniRule"/>
</dbReference>
<dbReference type="SUPFAM" id="SSF51230">
    <property type="entry name" value="Single hybrid motif"/>
    <property type="match status" value="2"/>
</dbReference>
<dbReference type="AlphaFoldDB" id="A0A8J7MDB0"/>
<dbReference type="EMBL" id="JAENIM010000022">
    <property type="protein sequence ID" value="MBK1790492.1"/>
    <property type="molecule type" value="Genomic_DNA"/>
</dbReference>
<evidence type="ECO:0000256" key="4">
    <source>
        <dbReference type="ARBA" id="ARBA00007317"/>
    </source>
</evidence>
<dbReference type="GO" id="GO:0033512">
    <property type="term" value="P:L-lysine catabolic process to acetyl-CoA via saccharopine"/>
    <property type="evidence" value="ECO:0007669"/>
    <property type="project" value="UniProtKB-UniPathway"/>
</dbReference>
<evidence type="ECO:0000259" key="12">
    <source>
        <dbReference type="PROSITE" id="PS50968"/>
    </source>
</evidence>
<evidence type="ECO:0000256" key="3">
    <source>
        <dbReference type="ARBA" id="ARBA00005145"/>
    </source>
</evidence>
<keyword evidence="14" id="KW-1185">Reference proteome</keyword>